<protein>
    <recommendedName>
        <fullName evidence="4">Secreted protein</fullName>
    </recommendedName>
</protein>
<name>A0ABV3H4K6_9ACTN</name>
<keyword evidence="3" id="KW-1185">Reference proteome</keyword>
<evidence type="ECO:0000313" key="3">
    <source>
        <dbReference type="Proteomes" id="UP001552427"/>
    </source>
</evidence>
<organism evidence="2 3">
    <name type="scientific">Nonomuraea bangladeshensis</name>
    <dbReference type="NCBI Taxonomy" id="404385"/>
    <lineage>
        <taxon>Bacteria</taxon>
        <taxon>Bacillati</taxon>
        <taxon>Actinomycetota</taxon>
        <taxon>Actinomycetes</taxon>
        <taxon>Streptosporangiales</taxon>
        <taxon>Streptosporangiaceae</taxon>
        <taxon>Nonomuraea</taxon>
    </lineage>
</organism>
<gene>
    <name evidence="2" type="ORF">AB0K40_17865</name>
</gene>
<dbReference type="Proteomes" id="UP001552427">
    <property type="component" value="Unassembled WGS sequence"/>
</dbReference>
<dbReference type="RefSeq" id="WP_364450764.1">
    <property type="nucleotide sequence ID" value="NZ_JBFARM010000005.1"/>
</dbReference>
<sequence>MSVHLSAAASMLAALPDGATAWGWVGPSAVTAAVAIAGIYATYRTGKDGREHTEHVAEQAAAAALKREREARRAAAYLDVLTMVNRMTAGANTITAVVQFEDNEEVPFPTRAEQTEANAKLSLYGSQPAREAFKTWFDSTNRLMMTHVHLQLDSEAMEPGQHAKIRKRLEDERQEMTKAAQALADLMNGELATLPYFPDVKAVEE</sequence>
<reference evidence="2 3" key="1">
    <citation type="submission" date="2024-06" db="EMBL/GenBank/DDBJ databases">
        <title>The Natural Products Discovery Center: Release of the First 8490 Sequenced Strains for Exploring Actinobacteria Biosynthetic Diversity.</title>
        <authorList>
            <person name="Kalkreuter E."/>
            <person name="Kautsar S.A."/>
            <person name="Yang D."/>
            <person name="Bader C.D."/>
            <person name="Teijaro C.N."/>
            <person name="Fluegel L."/>
            <person name="Davis C.M."/>
            <person name="Simpson J.R."/>
            <person name="Lauterbach L."/>
            <person name="Steele A.D."/>
            <person name="Gui C."/>
            <person name="Meng S."/>
            <person name="Li G."/>
            <person name="Viehrig K."/>
            <person name="Ye F."/>
            <person name="Su P."/>
            <person name="Kiefer A.F."/>
            <person name="Nichols A."/>
            <person name="Cepeda A.J."/>
            <person name="Yan W."/>
            <person name="Fan B."/>
            <person name="Jiang Y."/>
            <person name="Adhikari A."/>
            <person name="Zheng C.-J."/>
            <person name="Schuster L."/>
            <person name="Cowan T.M."/>
            <person name="Smanski M.J."/>
            <person name="Chevrette M.G."/>
            <person name="De Carvalho L.P.S."/>
            <person name="Shen B."/>
        </authorList>
    </citation>
    <scope>NUCLEOTIDE SEQUENCE [LARGE SCALE GENOMIC DNA]</scope>
    <source>
        <strain evidence="2 3">NPDC049574</strain>
    </source>
</reference>
<feature type="coiled-coil region" evidence="1">
    <location>
        <begin position="162"/>
        <end position="189"/>
    </location>
</feature>
<accession>A0ABV3H4K6</accession>
<proteinExistence type="predicted"/>
<keyword evidence="1" id="KW-0175">Coiled coil</keyword>
<dbReference type="EMBL" id="JBFARM010000005">
    <property type="protein sequence ID" value="MEV4287375.1"/>
    <property type="molecule type" value="Genomic_DNA"/>
</dbReference>
<evidence type="ECO:0000256" key="1">
    <source>
        <dbReference type="SAM" id="Coils"/>
    </source>
</evidence>
<comment type="caution">
    <text evidence="2">The sequence shown here is derived from an EMBL/GenBank/DDBJ whole genome shotgun (WGS) entry which is preliminary data.</text>
</comment>
<evidence type="ECO:0008006" key="4">
    <source>
        <dbReference type="Google" id="ProtNLM"/>
    </source>
</evidence>
<evidence type="ECO:0000313" key="2">
    <source>
        <dbReference type="EMBL" id="MEV4287375.1"/>
    </source>
</evidence>